<keyword evidence="6" id="KW-0012">Acyltransferase</keyword>
<gene>
    <name evidence="8" type="ORF">B0A52_04092</name>
</gene>
<keyword evidence="5 7" id="KW-0472">Membrane</keyword>
<comment type="caution">
    <text evidence="8">The sequence shown here is derived from an EMBL/GenBank/DDBJ whole genome shotgun (WGS) entry which is preliminary data.</text>
</comment>
<evidence type="ECO:0008006" key="10">
    <source>
        <dbReference type="Google" id="ProtNLM"/>
    </source>
</evidence>
<feature type="transmembrane region" description="Helical" evidence="7">
    <location>
        <begin position="33"/>
        <end position="54"/>
    </location>
</feature>
<evidence type="ECO:0000256" key="5">
    <source>
        <dbReference type="ARBA" id="ARBA00023136"/>
    </source>
</evidence>
<dbReference type="PANTHER" id="PTHR23063">
    <property type="entry name" value="PHOSPHOLIPID ACYLTRANSFERASE"/>
    <property type="match status" value="1"/>
</dbReference>
<evidence type="ECO:0000256" key="1">
    <source>
        <dbReference type="ARBA" id="ARBA00022679"/>
    </source>
</evidence>
<dbReference type="OrthoDB" id="272512at2759"/>
<organism evidence="8 9">
    <name type="scientific">Exophiala mesophila</name>
    <name type="common">Black yeast-like fungus</name>
    <dbReference type="NCBI Taxonomy" id="212818"/>
    <lineage>
        <taxon>Eukaryota</taxon>
        <taxon>Fungi</taxon>
        <taxon>Dikarya</taxon>
        <taxon>Ascomycota</taxon>
        <taxon>Pezizomycotina</taxon>
        <taxon>Eurotiomycetes</taxon>
        <taxon>Chaetothyriomycetidae</taxon>
        <taxon>Chaetothyriales</taxon>
        <taxon>Herpotrichiellaceae</taxon>
        <taxon>Exophiala</taxon>
    </lineage>
</organism>
<keyword evidence="2 7" id="KW-0812">Transmembrane</keyword>
<sequence length="346" mass="38459">MEKFSQYRDKGSGIAPFLPIPPDPKGIRLPFHFFLFICRLPLLLIFALSYFALLQWLPIGVFGRKVSLWCILGIPGIWWIDLQIDGVRKGSLAKNNTRLPQQGSIIASSRASPIDALYLAAIFDPAFVATYPYTRLVEPISLFQAICRSFTHPRVDPPPGTHLVDLDTFLRQNSNRVTVIFPECTTTNGRGILPLSPSLVTAPPRTRVFVVSLRYSPADVTTPLPHSYVTFFWNLCTKPSHCIRIRISEAMYNTSRATNHSTSATSSSFHNGHLDTLASDGTGSDVDTLVGSEDFDAPTGPTTKEERVFLDKVGEALARLGRVKRVGLGVKDKADFVAMWTNPRRR</sequence>
<keyword evidence="3 7" id="KW-1133">Transmembrane helix</keyword>
<evidence type="ECO:0000256" key="6">
    <source>
        <dbReference type="ARBA" id="ARBA00023315"/>
    </source>
</evidence>
<evidence type="ECO:0000256" key="4">
    <source>
        <dbReference type="ARBA" id="ARBA00023098"/>
    </source>
</evidence>
<dbReference type="Proteomes" id="UP000288859">
    <property type="component" value="Unassembled WGS sequence"/>
</dbReference>
<dbReference type="EMBL" id="NAJM01000011">
    <property type="protein sequence ID" value="RVX72694.1"/>
    <property type="molecule type" value="Genomic_DNA"/>
</dbReference>
<keyword evidence="4" id="KW-0443">Lipid metabolism</keyword>
<evidence type="ECO:0000313" key="9">
    <source>
        <dbReference type="Proteomes" id="UP000288859"/>
    </source>
</evidence>
<dbReference type="AlphaFoldDB" id="A0A438NA91"/>
<name>A0A438NA91_EXOME</name>
<evidence type="ECO:0000256" key="7">
    <source>
        <dbReference type="SAM" id="Phobius"/>
    </source>
</evidence>
<dbReference type="GO" id="GO:0006629">
    <property type="term" value="P:lipid metabolic process"/>
    <property type="evidence" value="ECO:0007669"/>
    <property type="project" value="UniProtKB-KW"/>
</dbReference>
<evidence type="ECO:0000256" key="3">
    <source>
        <dbReference type="ARBA" id="ARBA00022989"/>
    </source>
</evidence>
<keyword evidence="1" id="KW-0808">Transferase</keyword>
<protein>
    <recommendedName>
        <fullName evidence="10">Phospholipid/glycerol acyltransferase domain-containing protein</fullName>
    </recommendedName>
</protein>
<accession>A0A438NA91</accession>
<evidence type="ECO:0000256" key="2">
    <source>
        <dbReference type="ARBA" id="ARBA00022692"/>
    </source>
</evidence>
<dbReference type="PANTHER" id="PTHR23063:SF60">
    <property type="entry name" value="LYSOPHOSPHATIDIC ACID:OLEOYL-COA ACYLTRANSFERASE 1"/>
    <property type="match status" value="1"/>
</dbReference>
<evidence type="ECO:0000313" key="8">
    <source>
        <dbReference type="EMBL" id="RVX72694.1"/>
    </source>
</evidence>
<reference evidence="8 9" key="1">
    <citation type="submission" date="2017-03" db="EMBL/GenBank/DDBJ databases">
        <title>Genomes of endolithic fungi from Antarctica.</title>
        <authorList>
            <person name="Coleine C."/>
            <person name="Masonjones S."/>
            <person name="Stajich J.E."/>
        </authorList>
    </citation>
    <scope>NUCLEOTIDE SEQUENCE [LARGE SCALE GENOMIC DNA]</scope>
    <source>
        <strain evidence="8 9">CCFEE 6314</strain>
    </source>
</reference>
<proteinExistence type="predicted"/>
<dbReference type="GO" id="GO:0016746">
    <property type="term" value="F:acyltransferase activity"/>
    <property type="evidence" value="ECO:0007669"/>
    <property type="project" value="UniProtKB-KW"/>
</dbReference>
<dbReference type="VEuPathDB" id="FungiDB:PV10_03394"/>